<dbReference type="PANTHER" id="PTHR12135">
    <property type="entry name" value="DNA REPAIR PROTEIN XP-C / RAD4"/>
    <property type="match status" value="1"/>
</dbReference>
<feature type="compositionally biased region" description="Acidic residues" evidence="6">
    <location>
        <begin position="813"/>
        <end position="828"/>
    </location>
</feature>
<dbReference type="STRING" id="240176.A8NQG4"/>
<keyword evidence="5" id="KW-0539">Nucleus</keyword>
<feature type="domain" description="Rad4 beta-hairpin" evidence="8">
    <location>
        <begin position="550"/>
        <end position="623"/>
    </location>
</feature>
<evidence type="ECO:0000256" key="1">
    <source>
        <dbReference type="ARBA" id="ARBA00004123"/>
    </source>
</evidence>
<feature type="region of interest" description="Disordered" evidence="6">
    <location>
        <begin position="1"/>
        <end position="21"/>
    </location>
</feature>
<dbReference type="Pfam" id="PF03835">
    <property type="entry name" value="Rad4"/>
    <property type="match status" value="1"/>
</dbReference>
<feature type="region of interest" description="Disordered" evidence="6">
    <location>
        <begin position="667"/>
        <end position="725"/>
    </location>
</feature>
<keyword evidence="3" id="KW-0227">DNA damage</keyword>
<feature type="compositionally biased region" description="Polar residues" evidence="6">
    <location>
        <begin position="671"/>
        <end position="685"/>
    </location>
</feature>
<dbReference type="GO" id="GO:0071942">
    <property type="term" value="C:XPC complex"/>
    <property type="evidence" value="ECO:0007669"/>
    <property type="project" value="TreeGrafter"/>
</dbReference>
<dbReference type="OrthoDB" id="300780at2759"/>
<reference evidence="9 10" key="1">
    <citation type="journal article" date="2010" name="Proc. Natl. Acad. Sci. U.S.A.">
        <title>Insights into evolution of multicellular fungi from the assembled chromosomes of the mushroom Coprinopsis cinerea (Coprinus cinereus).</title>
        <authorList>
            <person name="Stajich J.E."/>
            <person name="Wilke S.K."/>
            <person name="Ahren D."/>
            <person name="Au C.H."/>
            <person name="Birren B.W."/>
            <person name="Borodovsky M."/>
            <person name="Burns C."/>
            <person name="Canback B."/>
            <person name="Casselton L.A."/>
            <person name="Cheng C.K."/>
            <person name="Deng J."/>
            <person name="Dietrich F.S."/>
            <person name="Fargo D.C."/>
            <person name="Farman M.L."/>
            <person name="Gathman A.C."/>
            <person name="Goldberg J."/>
            <person name="Guigo R."/>
            <person name="Hoegger P.J."/>
            <person name="Hooker J.B."/>
            <person name="Huggins A."/>
            <person name="James T.Y."/>
            <person name="Kamada T."/>
            <person name="Kilaru S."/>
            <person name="Kodira C."/>
            <person name="Kues U."/>
            <person name="Kupfer D."/>
            <person name="Kwan H.S."/>
            <person name="Lomsadze A."/>
            <person name="Li W."/>
            <person name="Lilly W.W."/>
            <person name="Ma L.J."/>
            <person name="Mackey A.J."/>
            <person name="Manning G."/>
            <person name="Martin F."/>
            <person name="Muraguchi H."/>
            <person name="Natvig D.O."/>
            <person name="Palmerini H."/>
            <person name="Ramesh M.A."/>
            <person name="Rehmeyer C.J."/>
            <person name="Roe B.A."/>
            <person name="Shenoy N."/>
            <person name="Stanke M."/>
            <person name="Ter-Hovhannisyan V."/>
            <person name="Tunlid A."/>
            <person name="Velagapudi R."/>
            <person name="Vision T.J."/>
            <person name="Zeng Q."/>
            <person name="Zolan M.E."/>
            <person name="Pukkila P.J."/>
        </authorList>
    </citation>
    <scope>NUCLEOTIDE SEQUENCE [LARGE SCALE GENOMIC DNA]</scope>
    <source>
        <strain evidence="10">Okayama-7 / 130 / ATCC MYA-4618 / FGSC 9003</strain>
    </source>
</reference>
<keyword evidence="10" id="KW-1185">Reference proteome</keyword>
<comment type="similarity">
    <text evidence="2">Belongs to the XPC family.</text>
</comment>
<dbReference type="Gene3D" id="3.90.260.10">
    <property type="entry name" value="Transglutaminase-like"/>
    <property type="match status" value="1"/>
</dbReference>
<feature type="compositionally biased region" description="Basic and acidic residues" evidence="6">
    <location>
        <begin position="789"/>
        <end position="806"/>
    </location>
</feature>
<evidence type="ECO:0000259" key="8">
    <source>
        <dbReference type="SMART" id="SM01031"/>
    </source>
</evidence>
<comment type="subcellular location">
    <subcellularLocation>
        <location evidence="1">Nucleus</location>
    </subcellularLocation>
</comment>
<dbReference type="VEuPathDB" id="FungiDB:CC1G_13076"/>
<dbReference type="Gene3D" id="2.20.20.110">
    <property type="entry name" value="Rad4, beta-hairpin domain BHD1"/>
    <property type="match status" value="1"/>
</dbReference>
<keyword evidence="4" id="KW-0234">DNA repair</keyword>
<evidence type="ECO:0000256" key="6">
    <source>
        <dbReference type="SAM" id="MobiDB-lite"/>
    </source>
</evidence>
<feature type="compositionally biased region" description="Basic residues" evidence="6">
    <location>
        <begin position="241"/>
        <end position="250"/>
    </location>
</feature>
<dbReference type="GO" id="GO:0003697">
    <property type="term" value="F:single-stranded DNA binding"/>
    <property type="evidence" value="ECO:0007669"/>
    <property type="project" value="TreeGrafter"/>
</dbReference>
<dbReference type="GO" id="GO:0005737">
    <property type="term" value="C:cytoplasm"/>
    <property type="evidence" value="ECO:0007669"/>
    <property type="project" value="TreeGrafter"/>
</dbReference>
<protein>
    <submittedName>
        <fullName evidence="9">DNA repair protein rhp42</fullName>
    </submittedName>
</protein>
<dbReference type="InterPro" id="IPR002931">
    <property type="entry name" value="Transglutaminase-like"/>
</dbReference>
<evidence type="ECO:0000256" key="3">
    <source>
        <dbReference type="ARBA" id="ARBA00022763"/>
    </source>
</evidence>
<evidence type="ECO:0000256" key="2">
    <source>
        <dbReference type="ARBA" id="ARBA00009525"/>
    </source>
</evidence>
<dbReference type="GO" id="GO:0003684">
    <property type="term" value="F:damaged DNA binding"/>
    <property type="evidence" value="ECO:0007669"/>
    <property type="project" value="InterPro"/>
</dbReference>
<feature type="compositionally biased region" description="Basic and acidic residues" evidence="6">
    <location>
        <begin position="284"/>
        <end position="306"/>
    </location>
</feature>
<proteinExistence type="inferred from homology"/>
<dbReference type="InterPro" id="IPR018325">
    <property type="entry name" value="Rad4/PNGase_transGLS-fold"/>
</dbReference>
<name>A8NQG4_COPC7</name>
<dbReference type="eggNOG" id="KOG2179">
    <property type="taxonomic scope" value="Eukaryota"/>
</dbReference>
<dbReference type="InterPro" id="IPR038765">
    <property type="entry name" value="Papain-like_cys_pep_sf"/>
</dbReference>
<dbReference type="GO" id="GO:0006289">
    <property type="term" value="P:nucleotide-excision repair"/>
    <property type="evidence" value="ECO:0007669"/>
    <property type="project" value="InterPro"/>
</dbReference>
<feature type="region of interest" description="Disordered" evidence="6">
    <location>
        <begin position="758"/>
        <end position="987"/>
    </location>
</feature>
<evidence type="ECO:0000259" key="7">
    <source>
        <dbReference type="SMART" id="SM01030"/>
    </source>
</evidence>
<feature type="compositionally biased region" description="Low complexity" evidence="6">
    <location>
        <begin position="384"/>
        <end position="397"/>
    </location>
</feature>
<feature type="compositionally biased region" description="Basic residues" evidence="6">
    <location>
        <begin position="307"/>
        <end position="318"/>
    </location>
</feature>
<dbReference type="FunCoup" id="A8NQG4">
    <property type="interactions" value="208"/>
</dbReference>
<evidence type="ECO:0000256" key="4">
    <source>
        <dbReference type="ARBA" id="ARBA00023204"/>
    </source>
</evidence>
<feature type="compositionally biased region" description="Basic residues" evidence="6">
    <location>
        <begin position="912"/>
        <end position="924"/>
    </location>
</feature>
<dbReference type="InterPro" id="IPR018327">
    <property type="entry name" value="BHD_2"/>
</dbReference>
<dbReference type="EMBL" id="AACS02000008">
    <property type="protein sequence ID" value="EAU86269.2"/>
    <property type="molecule type" value="Genomic_DNA"/>
</dbReference>
<dbReference type="AlphaFoldDB" id="A8NQG4"/>
<sequence length="1180" mass="128292">MSSDREQSAFDAASDDEDDWEEVLVDHQPEKPIEITLQVQKSKAKPEDAAKKKGISYAERLLRIDCHKFHTVILIGNAKIRNEWLNDELLHARLLSLTPLTLQNEFAMIHKSRIPDQGQRGRAFERAMQHLAEWWAHSFFEVLPEGHLRNRTFDEVQSKLERHGVLDDPEPLDEETTELILDEDLEIIRGPKSLMKHALMRCGSRDVSAQLFTALCRALGIPARLVVSLQSMPWKASVGKPKPKYTRKSAKGKEKAVDDEEDSGSSPSKVDVKGKGKAPAFEGPGRRLDGTPVPKSEKAKGKEKAKPVIKLRKQRDKGHRLGDSRDSSPGPSKLASPDPTTTPPVFWTEVFSRPDGRWLPVDPIRSIVNKRKVFDPTPLTNAPGTGAAVSTASSSTGLAFPQTTRKSNVPRGFKEENRMLYVLAFEEDGYARDVTRRYAREYNARVLKAQGGSRAANAGKARQEWWDKVVTKFKRPYQLHRDDVEDEELAQAQMTEGMPTTIAGFKDHPVYVLERHLKQTEVIHPPPPETPELGKFRGEPVYPRSSVIPLKTAETWLRTEGRMIKAGCQPLKTVKARPGTLNRQRELEVLKDELRDAGFSGDASGEVMQGLYARSQTELYVPDPIVDAYWETQRHEEEKARAKKEEQALKHWVKLVQGLRIRQRLQEQYADRSQSTTKAGPSTSGKRAKRGHPEDEEQAPNDDDEKFDSTLDDTHGSGSGGGGGGGFLVEADDVVQAFHLPKYNPILLLDSTSSNPFARSRPLGSAPGGDTGPGAAKHSGAAATGENAEEGRDLDEQGDREPERVVIDYVTYDLEDEEGPEMDGDGDEGGLIPTGVDKDGDVDMDRPGGDGTPGPPLTADTSPLSLADLEAGGLGGRQGSSIERDDDDATKDDDEFAPRTMQDLLEAEAAKAKSKPKPRAKPRVSLKPVASPSGSEGGLEDQGQDQDHVHADIGAIGDPQGQVVDSEEGSSGPLLQGRGGRVNVNGNVGSVAGATIIGSATSAANGGLELSSSSLQSGRQLRSSRKGGGGGMVAAASDGDYGEDGGVSVSATPRSRKGTSGGGKRKRATVTGGSARKKVSVTRAKGRRKKRKDESDEEDDEGEEDIDDIEGDDVDDAPRKRTRVTPGEDVGTTPSVSVERSAPAATPAGGRSLRPRRSKTAAQLEQEREAEKAYRRAIAQ</sequence>
<dbReference type="RefSeq" id="XP_001835551.2">
    <property type="nucleotide sequence ID" value="XM_001835499.2"/>
</dbReference>
<comment type="caution">
    <text evidence="9">The sequence shown here is derived from an EMBL/GenBank/DDBJ whole genome shotgun (WGS) entry which is preliminary data.</text>
</comment>
<dbReference type="InterPro" id="IPR018326">
    <property type="entry name" value="Rad4_beta-hairpin_dom1"/>
</dbReference>
<dbReference type="Pfam" id="PF10404">
    <property type="entry name" value="BHD_2"/>
    <property type="match status" value="1"/>
</dbReference>
<dbReference type="SUPFAM" id="SSF54001">
    <property type="entry name" value="Cysteine proteinases"/>
    <property type="match status" value="1"/>
</dbReference>
<feature type="region of interest" description="Disordered" evidence="6">
    <location>
        <begin position="1004"/>
        <end position="1180"/>
    </location>
</feature>
<feature type="compositionally biased region" description="Acidic residues" evidence="6">
    <location>
        <begin position="884"/>
        <end position="895"/>
    </location>
</feature>
<dbReference type="GO" id="GO:0006298">
    <property type="term" value="P:mismatch repair"/>
    <property type="evidence" value="ECO:0007669"/>
    <property type="project" value="TreeGrafter"/>
</dbReference>
<feature type="region of interest" description="Disordered" evidence="6">
    <location>
        <begin position="236"/>
        <end position="345"/>
    </location>
</feature>
<dbReference type="GeneID" id="6012082"/>
<feature type="compositionally biased region" description="Basic and acidic residues" evidence="6">
    <location>
        <begin position="1165"/>
        <end position="1174"/>
    </location>
</feature>
<dbReference type="PANTHER" id="PTHR12135:SF0">
    <property type="entry name" value="DNA REPAIR PROTEIN COMPLEMENTING XP-C CELLS"/>
    <property type="match status" value="1"/>
</dbReference>
<evidence type="ECO:0000313" key="10">
    <source>
        <dbReference type="Proteomes" id="UP000001861"/>
    </source>
</evidence>
<dbReference type="SMART" id="SM01031">
    <property type="entry name" value="BHD_2"/>
    <property type="match status" value="1"/>
</dbReference>
<dbReference type="InParanoid" id="A8NQG4"/>
<feature type="compositionally biased region" description="Basic and acidic residues" evidence="6">
    <location>
        <begin position="836"/>
        <end position="848"/>
    </location>
</feature>
<feature type="compositionally biased region" description="Acidic residues" evidence="6">
    <location>
        <begin position="694"/>
        <end position="706"/>
    </location>
</feature>
<feature type="domain" description="Rad4 beta-hairpin" evidence="7">
    <location>
        <begin position="494"/>
        <end position="548"/>
    </location>
</feature>
<dbReference type="OMA" id="TWPGKTK"/>
<accession>A8NQG4</accession>
<dbReference type="InterPro" id="IPR036985">
    <property type="entry name" value="Transglutaminase-like_sf"/>
</dbReference>
<feature type="compositionally biased region" description="Low complexity" evidence="6">
    <location>
        <begin position="1004"/>
        <end position="1021"/>
    </location>
</feature>
<dbReference type="KEGG" id="cci:CC1G_13076"/>
<dbReference type="HOGENOM" id="CLU_273099_0_0_1"/>
<dbReference type="SMART" id="SM01030">
    <property type="entry name" value="BHD_1"/>
    <property type="match status" value="1"/>
</dbReference>
<feature type="compositionally biased region" description="Acidic residues" evidence="6">
    <location>
        <begin position="1095"/>
        <end position="1115"/>
    </location>
</feature>
<organism evidence="9 10">
    <name type="scientific">Coprinopsis cinerea (strain Okayama-7 / 130 / ATCC MYA-4618 / FGSC 9003)</name>
    <name type="common">Inky cap fungus</name>
    <name type="synonym">Hormographiella aspergillata</name>
    <dbReference type="NCBI Taxonomy" id="240176"/>
    <lineage>
        <taxon>Eukaryota</taxon>
        <taxon>Fungi</taxon>
        <taxon>Dikarya</taxon>
        <taxon>Basidiomycota</taxon>
        <taxon>Agaricomycotina</taxon>
        <taxon>Agaricomycetes</taxon>
        <taxon>Agaricomycetidae</taxon>
        <taxon>Agaricales</taxon>
        <taxon>Agaricineae</taxon>
        <taxon>Psathyrellaceae</taxon>
        <taxon>Coprinopsis</taxon>
    </lineage>
</organism>
<dbReference type="Proteomes" id="UP000001861">
    <property type="component" value="Unassembled WGS sequence"/>
</dbReference>
<dbReference type="Gene3D" id="3.30.60.290">
    <property type="entry name" value="Rad4, beta-hairpin domain BHD2"/>
    <property type="match status" value="1"/>
</dbReference>
<dbReference type="Pfam" id="PF01841">
    <property type="entry name" value="Transglut_core"/>
    <property type="match status" value="1"/>
</dbReference>
<feature type="region of interest" description="Disordered" evidence="6">
    <location>
        <begin position="379"/>
        <end position="411"/>
    </location>
</feature>
<evidence type="ECO:0000313" key="9">
    <source>
        <dbReference type="EMBL" id="EAU86269.2"/>
    </source>
</evidence>
<evidence type="ECO:0000256" key="5">
    <source>
        <dbReference type="ARBA" id="ARBA00023242"/>
    </source>
</evidence>
<dbReference type="GO" id="GO:0000111">
    <property type="term" value="C:nucleotide-excision repair factor 2 complex"/>
    <property type="evidence" value="ECO:0007669"/>
    <property type="project" value="TreeGrafter"/>
</dbReference>
<dbReference type="InterPro" id="IPR004583">
    <property type="entry name" value="DNA_repair_Rad4"/>
</dbReference>
<gene>
    <name evidence="9" type="ORF">CC1G_13076</name>
</gene>
<dbReference type="Pfam" id="PF10403">
    <property type="entry name" value="BHD_1"/>
    <property type="match status" value="1"/>
</dbReference>
<feature type="compositionally biased region" description="Basic residues" evidence="6">
    <location>
        <begin position="1075"/>
        <end position="1091"/>
    </location>
</feature>